<keyword evidence="3 6" id="KW-0274">FAD</keyword>
<proteinExistence type="predicted"/>
<comment type="catalytic activity">
    <reaction evidence="6">
        <text>2 R'C(R)SH + O2 = R'C(R)S-S(R)CR' + H2O2</text>
        <dbReference type="Rhea" id="RHEA:17357"/>
        <dbReference type="ChEBI" id="CHEBI:15379"/>
        <dbReference type="ChEBI" id="CHEBI:16240"/>
        <dbReference type="ChEBI" id="CHEBI:16520"/>
        <dbReference type="ChEBI" id="CHEBI:17412"/>
        <dbReference type="EC" id="1.8.3.2"/>
    </reaction>
</comment>
<dbReference type="InterPro" id="IPR017905">
    <property type="entry name" value="ERV/ALR_sulphydryl_oxidase"/>
</dbReference>
<evidence type="ECO:0000259" key="7">
    <source>
        <dbReference type="PROSITE" id="PS51324"/>
    </source>
</evidence>
<dbReference type="STRING" id="44689.Q54R76"/>
<dbReference type="SUPFAM" id="SSF69000">
    <property type="entry name" value="FAD-dependent thiol oxidase"/>
    <property type="match status" value="1"/>
</dbReference>
<dbReference type="FunCoup" id="Q54R76">
    <property type="interactions" value="877"/>
</dbReference>
<dbReference type="EMBL" id="AAFI02000054">
    <property type="protein sequence ID" value="EAL65763.1"/>
    <property type="molecule type" value="Genomic_DNA"/>
</dbReference>
<accession>Q54R76</accession>
<evidence type="ECO:0000256" key="1">
    <source>
        <dbReference type="ARBA" id="ARBA00001974"/>
    </source>
</evidence>
<dbReference type="Proteomes" id="UP000002195">
    <property type="component" value="Unassembled WGS sequence"/>
</dbReference>
<dbReference type="VEuPathDB" id="AmoebaDB:DDB_G0283373"/>
<reference evidence="8 9" key="1">
    <citation type="journal article" date="2005" name="Nature">
        <title>The genome of the social amoeba Dictyostelium discoideum.</title>
        <authorList>
            <consortium name="The Dictyostelium discoideum Sequencing Consortium"/>
            <person name="Eichinger L."/>
            <person name="Pachebat J.A."/>
            <person name="Glockner G."/>
            <person name="Rajandream M.A."/>
            <person name="Sucgang R."/>
            <person name="Berriman M."/>
            <person name="Song J."/>
            <person name="Olsen R."/>
            <person name="Szafranski K."/>
            <person name="Xu Q."/>
            <person name="Tunggal B."/>
            <person name="Kummerfeld S."/>
            <person name="Madera M."/>
            <person name="Konfortov B.A."/>
            <person name="Rivero F."/>
            <person name="Bankier A.T."/>
            <person name="Lehmann R."/>
            <person name="Hamlin N."/>
            <person name="Davies R."/>
            <person name="Gaudet P."/>
            <person name="Fey P."/>
            <person name="Pilcher K."/>
            <person name="Chen G."/>
            <person name="Saunders D."/>
            <person name="Sodergren E."/>
            <person name="Davis P."/>
            <person name="Kerhornou A."/>
            <person name="Nie X."/>
            <person name="Hall N."/>
            <person name="Anjard C."/>
            <person name="Hemphill L."/>
            <person name="Bason N."/>
            <person name="Farbrother P."/>
            <person name="Desany B."/>
            <person name="Just E."/>
            <person name="Morio T."/>
            <person name="Rost R."/>
            <person name="Churcher C."/>
            <person name="Cooper J."/>
            <person name="Haydock S."/>
            <person name="van Driessche N."/>
            <person name="Cronin A."/>
            <person name="Goodhead I."/>
            <person name="Muzny D."/>
            <person name="Mourier T."/>
            <person name="Pain A."/>
            <person name="Lu M."/>
            <person name="Harper D."/>
            <person name="Lindsay R."/>
            <person name="Hauser H."/>
            <person name="James K."/>
            <person name="Quiles M."/>
            <person name="Madan Babu M."/>
            <person name="Saito T."/>
            <person name="Buchrieser C."/>
            <person name="Wardroper A."/>
            <person name="Felder M."/>
            <person name="Thangavelu M."/>
            <person name="Johnson D."/>
            <person name="Knights A."/>
            <person name="Loulseged H."/>
            <person name="Mungall K."/>
            <person name="Oliver K."/>
            <person name="Price C."/>
            <person name="Quail M.A."/>
            <person name="Urushihara H."/>
            <person name="Hernandez J."/>
            <person name="Rabbinowitsch E."/>
            <person name="Steffen D."/>
            <person name="Sanders M."/>
            <person name="Ma J."/>
            <person name="Kohara Y."/>
            <person name="Sharp S."/>
            <person name="Simmonds M."/>
            <person name="Spiegler S."/>
            <person name="Tivey A."/>
            <person name="Sugano S."/>
            <person name="White B."/>
            <person name="Walker D."/>
            <person name="Woodward J."/>
            <person name="Winckler T."/>
            <person name="Tanaka Y."/>
            <person name="Shaulsky G."/>
            <person name="Schleicher M."/>
            <person name="Weinstock G."/>
            <person name="Rosenthal A."/>
            <person name="Cox E.C."/>
            <person name="Chisholm R.L."/>
            <person name="Gibbs R."/>
            <person name="Loomis W.F."/>
            <person name="Platzer M."/>
            <person name="Kay R.R."/>
            <person name="Williams J."/>
            <person name="Dear P.H."/>
            <person name="Noegel A.A."/>
            <person name="Barrell B."/>
            <person name="Kuspa A."/>
        </authorList>
    </citation>
    <scope>NUCLEOTIDE SEQUENCE [LARGE SCALE GENOMIC DNA]</scope>
    <source>
        <strain evidence="8 9">AX4</strain>
    </source>
</reference>
<dbReference type="PROSITE" id="PS51324">
    <property type="entry name" value="ERV_ALR"/>
    <property type="match status" value="1"/>
</dbReference>
<evidence type="ECO:0000256" key="3">
    <source>
        <dbReference type="ARBA" id="ARBA00022827"/>
    </source>
</evidence>
<dbReference type="PaxDb" id="44689-DDB0215668"/>
<dbReference type="GO" id="GO:0099139">
    <property type="term" value="P:cheating during chimeric sorocarp development"/>
    <property type="evidence" value="ECO:0000315"/>
    <property type="project" value="dictyBase"/>
</dbReference>
<evidence type="ECO:0000313" key="9">
    <source>
        <dbReference type="Proteomes" id="UP000002195"/>
    </source>
</evidence>
<dbReference type="KEGG" id="ddi:DDB_G0283373"/>
<dbReference type="GO" id="GO:0016972">
    <property type="term" value="F:thiol oxidase activity"/>
    <property type="evidence" value="ECO:0007669"/>
    <property type="project" value="UniProtKB-EC"/>
</dbReference>
<evidence type="ECO:0000256" key="5">
    <source>
        <dbReference type="ARBA" id="ARBA00023157"/>
    </source>
</evidence>
<feature type="transmembrane region" description="Helical" evidence="6">
    <location>
        <begin position="7"/>
        <end position="25"/>
    </location>
</feature>
<comment type="caution">
    <text evidence="8">The sequence shown here is derived from an EMBL/GenBank/DDBJ whole genome shotgun (WGS) entry which is preliminary data.</text>
</comment>
<dbReference type="HOGENOM" id="CLU_490422_0_0_1"/>
<sequence>MKKINLFYLNLIIFIIFLNFIYGSSEIRSKRIQIQQSSFHFLSATGYRASLTDQEWCEEYQVKTGRDYYWSDFRSMAINYLDLYIALQFDVECEAQLIEFRKFFIENINQPPPFSKNSTIWDTTYLQLALNAFTCGFNGSKIEDFEFVSSDLRTNFNSEPLKQKVWFIIGDYIHSEYKQRENSNRRMDYDSGLYIPFLDKYTGTDYTADQQIRAGYPSYMGRSLWFIFHTVAQRISDSQCENDSNSKEIYNQLTQKVKNFITSFLYQHPCPICREHQISRIFVNDRYAKDPIDNEAIRYYPIEHLLMGGIRGDTYGKLSTLIPTDKKSIAAFFWKLHNAITASVDNGCQCFSEEYEDKSPYKCVFDYKLQIQPQFPRQQRLFPFGKRFEFFLSPDHNYTLFDEIRSQFIPMVTEINQLDSFALRKELFQYWSQGISISKKSQNTINQLLSLISNMTTQFMNSNVLSASYSYQSDLPLQCNLILEKLNASTHSLSTPTIKDAFPPSVCNPYLQPSVCDQQYLYRYFTQPPVTSPPKSTKNVEPINSTIATTTTTTTNNNNNSYILKINFILILILSLFSLI</sequence>
<feature type="domain" description="ERV/ALR sulfhydryl oxidase" evidence="7">
    <location>
        <begin position="213"/>
        <end position="361"/>
    </location>
</feature>
<evidence type="ECO:0000256" key="2">
    <source>
        <dbReference type="ARBA" id="ARBA00022630"/>
    </source>
</evidence>
<gene>
    <name evidence="8" type="ORF">DDB_G0283373</name>
</gene>
<evidence type="ECO:0000313" key="8">
    <source>
        <dbReference type="EMBL" id="EAL65763.1"/>
    </source>
</evidence>
<keyword evidence="5" id="KW-1015">Disulfide bond</keyword>
<dbReference type="Gene3D" id="1.20.120.310">
    <property type="entry name" value="ERV/ALR sulfhydryl oxidase domain"/>
    <property type="match status" value="1"/>
</dbReference>
<name>Q54R76_DICDI</name>
<dbReference type="AlphaFoldDB" id="Q54R76"/>
<organism evidence="8 9">
    <name type="scientific">Dictyostelium discoideum</name>
    <name type="common">Social amoeba</name>
    <dbReference type="NCBI Taxonomy" id="44689"/>
    <lineage>
        <taxon>Eukaryota</taxon>
        <taxon>Amoebozoa</taxon>
        <taxon>Evosea</taxon>
        <taxon>Eumycetozoa</taxon>
        <taxon>Dictyostelia</taxon>
        <taxon>Dictyosteliales</taxon>
        <taxon>Dictyosteliaceae</taxon>
        <taxon>Dictyostelium</taxon>
    </lineage>
</organism>
<keyword evidence="9" id="KW-1185">Reference proteome</keyword>
<dbReference type="GeneID" id="8624040"/>
<evidence type="ECO:0000256" key="4">
    <source>
        <dbReference type="ARBA" id="ARBA00023002"/>
    </source>
</evidence>
<keyword evidence="6" id="KW-1133">Transmembrane helix</keyword>
<dbReference type="OMA" id="RYYPIEH"/>
<keyword evidence="4 6" id="KW-0560">Oxidoreductase</keyword>
<dbReference type="RefSeq" id="XP_639107.1">
    <property type="nucleotide sequence ID" value="XM_634015.1"/>
</dbReference>
<comment type="cofactor">
    <cofactor evidence="1 6">
        <name>FAD</name>
        <dbReference type="ChEBI" id="CHEBI:57692"/>
    </cofactor>
</comment>
<dbReference type="InParanoid" id="Q54R76"/>
<dbReference type="eggNOG" id="ENOG502S0M3">
    <property type="taxonomic scope" value="Eukaryota"/>
</dbReference>
<keyword evidence="2 6" id="KW-0285">Flavoprotein</keyword>
<evidence type="ECO:0000256" key="6">
    <source>
        <dbReference type="RuleBase" id="RU371123"/>
    </source>
</evidence>
<dbReference type="EC" id="1.8.3.2" evidence="6"/>
<keyword evidence="6" id="KW-0812">Transmembrane</keyword>
<protein>
    <recommendedName>
        <fullName evidence="6">Sulfhydryl oxidase</fullName>
        <ecNumber evidence="6">1.8.3.2</ecNumber>
    </recommendedName>
</protein>
<dbReference type="dictyBase" id="DDB_G0283373"/>
<dbReference type="InterPro" id="IPR036774">
    <property type="entry name" value="ERV/ALR_sulphydryl_oxid_sf"/>
</dbReference>
<keyword evidence="6" id="KW-0472">Membrane</keyword>